<gene>
    <name evidence="3" type="ORF">GCM10009554_17410</name>
</gene>
<proteinExistence type="predicted"/>
<sequence length="781" mass="82549">MDSSALAALGAAMLRSRLSRGLSLRQLAARLGMQGHGGLSDYEKGRRLAPADLIERYEQQLQITDGQLTALRAAALAERAVQKTEPQWASGAAGGDGEGSGRGVAGPGAGEIGRGWREEAGPGGAAGDEAWRPAFAIAELPAAPADFQGRGPEVARLLGAAADCLAGGGPVTVVVAGQPGAGKTSLAVRAATHAFALGLRDAQFFVELGSASPGVVLHRLLRALGVPDVQLPPDVAGAAAMFRSRLAGRRCVLVLDSARDEAQVRALLPGPGPVLVVVTSRQRLTGLAGARRVDLAELAEDDAQALLTDIVGKARAAAEPEAVAEVVAACGRLPLAVRIAGNRLACWPDWSIAHLAELLRDEQSRLGRLTAGDLAVRSAFALSYREISPTAGRLFRRLVLAPGADFEVQAATALLGAPAESALEELAGASLIGLAAVPGRYRMHDLLRLYASELLQEEGQRAEAEYALFSWLFAHARAAAAALAPESSDYPGGRAAALAWLDAEAGALLGAVRRTGERLDGELDPLLRDLTQRIPWYYDLRCRWSDMVEVANHARVAADRSNNLAERAFAHSMLGLGQLGQHQYRAALASCELGLKDARAAGLAAEEAELFGRLGLAYEGLGRYAEAEARHADHAEQCRVLGDQWGEAAAIGRRSHALQMLGKHTEAAACLRRALKMRSELGDQRGVAMAEYRFSALRNDQGNHEEALQRARRALAVFKSHDDQWGTAVAHYELGRSLAGLGRLREAASAYRTAVKGLDEVGEWQRLAEASAALTDAQARV</sequence>
<reference evidence="3 4" key="1">
    <citation type="journal article" date="2019" name="Int. J. Syst. Evol. Microbiol.">
        <title>The Global Catalogue of Microorganisms (GCM) 10K type strain sequencing project: providing services to taxonomists for standard genome sequencing and annotation.</title>
        <authorList>
            <consortium name="The Broad Institute Genomics Platform"/>
            <consortium name="The Broad Institute Genome Sequencing Center for Infectious Disease"/>
            <person name="Wu L."/>
            <person name="Ma J."/>
        </authorList>
    </citation>
    <scope>NUCLEOTIDE SEQUENCE [LARGE SCALE GENOMIC DNA]</scope>
    <source>
        <strain evidence="3 4">JCM 10977</strain>
    </source>
</reference>
<feature type="domain" description="HTH cro/C1-type" evidence="2">
    <location>
        <begin position="13"/>
        <end position="68"/>
    </location>
</feature>
<dbReference type="PANTHER" id="PTHR47691:SF3">
    <property type="entry name" value="HTH-TYPE TRANSCRIPTIONAL REGULATOR RV0890C-RELATED"/>
    <property type="match status" value="1"/>
</dbReference>
<dbReference type="Gene3D" id="1.25.40.10">
    <property type="entry name" value="Tetratricopeptide repeat domain"/>
    <property type="match status" value="1"/>
</dbReference>
<protein>
    <recommendedName>
        <fullName evidence="2">HTH cro/C1-type domain-containing protein</fullName>
    </recommendedName>
</protein>
<dbReference type="PROSITE" id="PS50943">
    <property type="entry name" value="HTH_CROC1"/>
    <property type="match status" value="1"/>
</dbReference>
<dbReference type="Pfam" id="PF13424">
    <property type="entry name" value="TPR_12"/>
    <property type="match status" value="1"/>
</dbReference>
<dbReference type="SUPFAM" id="SSF52540">
    <property type="entry name" value="P-loop containing nucleoside triphosphate hydrolases"/>
    <property type="match status" value="1"/>
</dbReference>
<organism evidence="3 4">
    <name type="scientific">Kribbella koreensis</name>
    <dbReference type="NCBI Taxonomy" id="57909"/>
    <lineage>
        <taxon>Bacteria</taxon>
        <taxon>Bacillati</taxon>
        <taxon>Actinomycetota</taxon>
        <taxon>Actinomycetes</taxon>
        <taxon>Propionibacteriales</taxon>
        <taxon>Kribbellaceae</taxon>
        <taxon>Kribbella</taxon>
    </lineage>
</organism>
<feature type="region of interest" description="Disordered" evidence="1">
    <location>
        <begin position="85"/>
        <end position="126"/>
    </location>
</feature>
<dbReference type="CDD" id="cd00093">
    <property type="entry name" value="HTH_XRE"/>
    <property type="match status" value="1"/>
</dbReference>
<evidence type="ECO:0000313" key="3">
    <source>
        <dbReference type="EMBL" id="GAA0932728.1"/>
    </source>
</evidence>
<dbReference type="Gene3D" id="3.40.50.300">
    <property type="entry name" value="P-loop containing nucleotide triphosphate hydrolases"/>
    <property type="match status" value="1"/>
</dbReference>
<dbReference type="Gene3D" id="1.10.260.40">
    <property type="entry name" value="lambda repressor-like DNA-binding domains"/>
    <property type="match status" value="1"/>
</dbReference>
<dbReference type="Proteomes" id="UP001500542">
    <property type="component" value="Unassembled WGS sequence"/>
</dbReference>
<dbReference type="InterPro" id="IPR001387">
    <property type="entry name" value="Cro/C1-type_HTH"/>
</dbReference>
<evidence type="ECO:0000256" key="1">
    <source>
        <dbReference type="SAM" id="MobiDB-lite"/>
    </source>
</evidence>
<dbReference type="SUPFAM" id="SSF48452">
    <property type="entry name" value="TPR-like"/>
    <property type="match status" value="1"/>
</dbReference>
<name>A0ABN1PTZ2_9ACTN</name>
<dbReference type="PRINTS" id="PR00364">
    <property type="entry name" value="DISEASERSIST"/>
</dbReference>
<dbReference type="InterPro" id="IPR010982">
    <property type="entry name" value="Lambda_DNA-bd_dom_sf"/>
</dbReference>
<dbReference type="InterPro" id="IPR019734">
    <property type="entry name" value="TPR_rpt"/>
</dbReference>
<dbReference type="SMART" id="SM00530">
    <property type="entry name" value="HTH_XRE"/>
    <property type="match status" value="1"/>
</dbReference>
<dbReference type="PANTHER" id="PTHR47691">
    <property type="entry name" value="REGULATOR-RELATED"/>
    <property type="match status" value="1"/>
</dbReference>
<dbReference type="RefSeq" id="WP_343966756.1">
    <property type="nucleotide sequence ID" value="NZ_BAAAHK010000004.1"/>
</dbReference>
<keyword evidence="4" id="KW-1185">Reference proteome</keyword>
<accession>A0ABN1PTZ2</accession>
<comment type="caution">
    <text evidence="3">The sequence shown here is derived from an EMBL/GenBank/DDBJ whole genome shotgun (WGS) entry which is preliminary data.</text>
</comment>
<dbReference type="Pfam" id="PF01381">
    <property type="entry name" value="HTH_3"/>
    <property type="match status" value="1"/>
</dbReference>
<dbReference type="EMBL" id="BAAAHK010000004">
    <property type="protein sequence ID" value="GAA0932728.1"/>
    <property type="molecule type" value="Genomic_DNA"/>
</dbReference>
<evidence type="ECO:0000259" key="2">
    <source>
        <dbReference type="PROSITE" id="PS50943"/>
    </source>
</evidence>
<dbReference type="SUPFAM" id="SSF47413">
    <property type="entry name" value="lambda repressor-like DNA-binding domains"/>
    <property type="match status" value="1"/>
</dbReference>
<dbReference type="InterPro" id="IPR027417">
    <property type="entry name" value="P-loop_NTPase"/>
</dbReference>
<feature type="compositionally biased region" description="Gly residues" evidence="1">
    <location>
        <begin position="92"/>
        <end position="113"/>
    </location>
</feature>
<dbReference type="InterPro" id="IPR011990">
    <property type="entry name" value="TPR-like_helical_dom_sf"/>
</dbReference>
<evidence type="ECO:0000313" key="4">
    <source>
        <dbReference type="Proteomes" id="UP001500542"/>
    </source>
</evidence>
<dbReference type="SMART" id="SM00028">
    <property type="entry name" value="TPR"/>
    <property type="match status" value="5"/>
</dbReference>